<gene>
    <name evidence="1" type="ORF">ACFO0A_01460</name>
</gene>
<dbReference type="RefSeq" id="WP_379537206.1">
    <property type="nucleotide sequence ID" value="NZ_JBHSDR010000003.1"/>
</dbReference>
<keyword evidence="2" id="KW-1185">Reference proteome</keyword>
<comment type="caution">
    <text evidence="1">The sequence shown here is derived from an EMBL/GenBank/DDBJ whole genome shotgun (WGS) entry which is preliminary data.</text>
</comment>
<name>A0ABV8RLQ3_9SPHN</name>
<dbReference type="EMBL" id="JBHSDR010000003">
    <property type="protein sequence ID" value="MFC4293719.1"/>
    <property type="molecule type" value="Genomic_DNA"/>
</dbReference>
<dbReference type="Proteomes" id="UP001595828">
    <property type="component" value="Unassembled WGS sequence"/>
</dbReference>
<protein>
    <submittedName>
        <fullName evidence="1">Uncharacterized protein</fullName>
    </submittedName>
</protein>
<reference evidence="2" key="1">
    <citation type="journal article" date="2019" name="Int. J. Syst. Evol. Microbiol.">
        <title>The Global Catalogue of Microorganisms (GCM) 10K type strain sequencing project: providing services to taxonomists for standard genome sequencing and annotation.</title>
        <authorList>
            <consortium name="The Broad Institute Genomics Platform"/>
            <consortium name="The Broad Institute Genome Sequencing Center for Infectious Disease"/>
            <person name="Wu L."/>
            <person name="Ma J."/>
        </authorList>
    </citation>
    <scope>NUCLEOTIDE SEQUENCE [LARGE SCALE GENOMIC DNA]</scope>
    <source>
        <strain evidence="2">CGMCC 1.12989</strain>
    </source>
</reference>
<evidence type="ECO:0000313" key="2">
    <source>
        <dbReference type="Proteomes" id="UP001595828"/>
    </source>
</evidence>
<accession>A0ABV8RLQ3</accession>
<proteinExistence type="predicted"/>
<sequence length="65" mass="7000">MIAQPRPYGPGHHAPAVARCFSRRNPALARGRVAVPEIPAIMTEYGSFRPERLYTTRPAALAGAG</sequence>
<evidence type="ECO:0000313" key="1">
    <source>
        <dbReference type="EMBL" id="MFC4293719.1"/>
    </source>
</evidence>
<organism evidence="1 2">
    <name type="scientific">Novosphingobium tardum</name>
    <dbReference type="NCBI Taxonomy" id="1538021"/>
    <lineage>
        <taxon>Bacteria</taxon>
        <taxon>Pseudomonadati</taxon>
        <taxon>Pseudomonadota</taxon>
        <taxon>Alphaproteobacteria</taxon>
        <taxon>Sphingomonadales</taxon>
        <taxon>Sphingomonadaceae</taxon>
        <taxon>Novosphingobium</taxon>
    </lineage>
</organism>